<dbReference type="EMBL" id="MU006736">
    <property type="protein sequence ID" value="KAF2623513.1"/>
    <property type="molecule type" value="Genomic_DNA"/>
</dbReference>
<proteinExistence type="predicted"/>
<evidence type="ECO:0000313" key="1">
    <source>
        <dbReference type="EMBL" id="KAF2623513.1"/>
    </source>
</evidence>
<reference evidence="1" key="1">
    <citation type="journal article" date="2020" name="Stud. Mycol.">
        <title>101 Dothideomycetes genomes: a test case for predicting lifestyles and emergence of pathogens.</title>
        <authorList>
            <person name="Haridas S."/>
            <person name="Albert R."/>
            <person name="Binder M."/>
            <person name="Bloem J."/>
            <person name="Labutti K."/>
            <person name="Salamov A."/>
            <person name="Andreopoulos B."/>
            <person name="Baker S."/>
            <person name="Barry K."/>
            <person name="Bills G."/>
            <person name="Bluhm B."/>
            <person name="Cannon C."/>
            <person name="Castanera R."/>
            <person name="Culley D."/>
            <person name="Daum C."/>
            <person name="Ezra D."/>
            <person name="Gonzalez J."/>
            <person name="Henrissat B."/>
            <person name="Kuo A."/>
            <person name="Liang C."/>
            <person name="Lipzen A."/>
            <person name="Lutzoni F."/>
            <person name="Magnuson J."/>
            <person name="Mondo S."/>
            <person name="Nolan M."/>
            <person name="Ohm R."/>
            <person name="Pangilinan J."/>
            <person name="Park H.-J."/>
            <person name="Ramirez L."/>
            <person name="Alfaro M."/>
            <person name="Sun H."/>
            <person name="Tritt A."/>
            <person name="Yoshinaga Y."/>
            <person name="Zwiers L.-H."/>
            <person name="Turgeon B."/>
            <person name="Goodwin S."/>
            <person name="Spatafora J."/>
            <person name="Crous P."/>
            <person name="Grigoriev I."/>
        </authorList>
    </citation>
    <scope>NUCLEOTIDE SEQUENCE</scope>
    <source>
        <strain evidence="1">CBS 525.71</strain>
    </source>
</reference>
<keyword evidence="2" id="KW-1185">Reference proteome</keyword>
<evidence type="ECO:0000313" key="2">
    <source>
        <dbReference type="Proteomes" id="UP000799754"/>
    </source>
</evidence>
<sequence length="234" mass="27011">MRIPVGILAQIIKHMDVVPPLEDVLELRLTSSTVNKEVLRVLARSDQIFPRNVDKLLEINKIELNPQMMVHQMVRCRKRHAASEDHTGLPPPKRRCCFMGHPMNFKIAPEDSVPRPLPLSLLRPYLVARMERAEAHPCLLSVFTDRIWLPRLEHLTKDIFSTLFDSHGLNYWLPLYDATHLTVYPSTEHNIRLFCLFRLIRKSTQLQNYEADEGLPDLIINLLEQPPGASSDNT</sequence>
<comment type="caution">
    <text evidence="1">The sequence shown here is derived from an EMBL/GenBank/DDBJ whole genome shotgun (WGS) entry which is preliminary data.</text>
</comment>
<accession>A0ACB6RQV9</accession>
<protein>
    <submittedName>
        <fullName evidence="1">Uncharacterized protein</fullName>
    </submittedName>
</protein>
<gene>
    <name evidence="1" type="ORF">BU25DRAFT_424768</name>
</gene>
<organism evidence="1 2">
    <name type="scientific">Macroventuria anomochaeta</name>
    <dbReference type="NCBI Taxonomy" id="301207"/>
    <lineage>
        <taxon>Eukaryota</taxon>
        <taxon>Fungi</taxon>
        <taxon>Dikarya</taxon>
        <taxon>Ascomycota</taxon>
        <taxon>Pezizomycotina</taxon>
        <taxon>Dothideomycetes</taxon>
        <taxon>Pleosporomycetidae</taxon>
        <taxon>Pleosporales</taxon>
        <taxon>Pleosporineae</taxon>
        <taxon>Didymellaceae</taxon>
        <taxon>Macroventuria</taxon>
    </lineage>
</organism>
<dbReference type="Proteomes" id="UP000799754">
    <property type="component" value="Unassembled WGS sequence"/>
</dbReference>
<name>A0ACB6RQV9_9PLEO</name>